<keyword evidence="1" id="KW-0812">Transmembrane</keyword>
<keyword evidence="1" id="KW-0472">Membrane</keyword>
<dbReference type="Proteomes" id="UP001209878">
    <property type="component" value="Unassembled WGS sequence"/>
</dbReference>
<evidence type="ECO:0000313" key="3">
    <source>
        <dbReference type="Proteomes" id="UP001209878"/>
    </source>
</evidence>
<accession>A0AAD9L0U9</accession>
<keyword evidence="1" id="KW-1133">Transmembrane helix</keyword>
<reference evidence="2" key="1">
    <citation type="journal article" date="2023" name="Mol. Biol. Evol.">
        <title>Third-Generation Sequencing Reveals the Adaptive Role of the Epigenome in Three Deep-Sea Polychaetes.</title>
        <authorList>
            <person name="Perez M."/>
            <person name="Aroh O."/>
            <person name="Sun Y."/>
            <person name="Lan Y."/>
            <person name="Juniper S.K."/>
            <person name="Young C.R."/>
            <person name="Angers B."/>
            <person name="Qian P.Y."/>
        </authorList>
    </citation>
    <scope>NUCLEOTIDE SEQUENCE</scope>
    <source>
        <strain evidence="2">R07B-5</strain>
    </source>
</reference>
<organism evidence="2 3">
    <name type="scientific">Ridgeia piscesae</name>
    <name type="common">Tubeworm</name>
    <dbReference type="NCBI Taxonomy" id="27915"/>
    <lineage>
        <taxon>Eukaryota</taxon>
        <taxon>Metazoa</taxon>
        <taxon>Spiralia</taxon>
        <taxon>Lophotrochozoa</taxon>
        <taxon>Annelida</taxon>
        <taxon>Polychaeta</taxon>
        <taxon>Sedentaria</taxon>
        <taxon>Canalipalpata</taxon>
        <taxon>Sabellida</taxon>
        <taxon>Siboglinidae</taxon>
        <taxon>Ridgeia</taxon>
    </lineage>
</organism>
<dbReference type="EMBL" id="JAODUO010000418">
    <property type="protein sequence ID" value="KAK2180981.1"/>
    <property type="molecule type" value="Genomic_DNA"/>
</dbReference>
<comment type="caution">
    <text evidence="2">The sequence shown here is derived from an EMBL/GenBank/DDBJ whole genome shotgun (WGS) entry which is preliminary data.</text>
</comment>
<protein>
    <submittedName>
        <fullName evidence="2">Uncharacterized protein</fullName>
    </submittedName>
</protein>
<dbReference type="AlphaFoldDB" id="A0AAD9L0U9"/>
<feature type="transmembrane region" description="Helical" evidence="1">
    <location>
        <begin position="6"/>
        <end position="24"/>
    </location>
</feature>
<evidence type="ECO:0000313" key="2">
    <source>
        <dbReference type="EMBL" id="KAK2180981.1"/>
    </source>
</evidence>
<evidence type="ECO:0000256" key="1">
    <source>
        <dbReference type="SAM" id="Phobius"/>
    </source>
</evidence>
<name>A0AAD9L0U9_RIDPI</name>
<proteinExistence type="predicted"/>
<keyword evidence="3" id="KW-1185">Reference proteome</keyword>
<sequence length="38" mass="4320">MFVFLSRYVLFNILLSIFFGVCVGRRAQLFPDLPGPVS</sequence>
<gene>
    <name evidence="2" type="ORF">NP493_417g02000</name>
</gene>